<organism evidence="2 3">
    <name type="scientific">Pedobacter jeongneungensis</name>
    <dbReference type="NCBI Taxonomy" id="947309"/>
    <lineage>
        <taxon>Bacteria</taxon>
        <taxon>Pseudomonadati</taxon>
        <taxon>Bacteroidota</taxon>
        <taxon>Sphingobacteriia</taxon>
        <taxon>Sphingobacteriales</taxon>
        <taxon>Sphingobacteriaceae</taxon>
        <taxon>Pedobacter</taxon>
    </lineage>
</organism>
<dbReference type="PANTHER" id="PTHR13504:SF38">
    <property type="entry name" value="FIDO DOMAIN-CONTAINING PROTEIN"/>
    <property type="match status" value="1"/>
</dbReference>
<sequence length="253" mass="29491">MKITDKKYFDQYHELIGKDLETLINQFDFVEQNGNLGYQTQVSAVYSSNIEGNTIDLNSFMNLAFSKEKFKPTKEIQEIEDLILAYKTAQENKLTENNFLKCHKLLAKQLLISSLRGKYRNDKVGVFGQSGLVYLAIEAEYLTDAMKTLFAEVAELLLAKLSVEETFYFASLIHLRFAHIHPFRDGNGRAARLLEKWFLAQKLGNDLWKIPSEKYYKEHQPEYYKYINLGVNFYELDYDKCLPFLTMLPNSLK</sequence>
<evidence type="ECO:0000259" key="1">
    <source>
        <dbReference type="PROSITE" id="PS51459"/>
    </source>
</evidence>
<dbReference type="RefSeq" id="WP_344852464.1">
    <property type="nucleotide sequence ID" value="NZ_BAABBY010000008.1"/>
</dbReference>
<protein>
    <recommendedName>
        <fullName evidence="1">Fido domain-containing protein</fullName>
    </recommendedName>
</protein>
<dbReference type="InterPro" id="IPR040198">
    <property type="entry name" value="Fido_containing"/>
</dbReference>
<dbReference type="Pfam" id="PF02661">
    <property type="entry name" value="Fic"/>
    <property type="match status" value="1"/>
</dbReference>
<dbReference type="InterPro" id="IPR003812">
    <property type="entry name" value="Fido"/>
</dbReference>
<dbReference type="PROSITE" id="PS51459">
    <property type="entry name" value="FIDO"/>
    <property type="match status" value="1"/>
</dbReference>
<reference evidence="3" key="1">
    <citation type="journal article" date="2019" name="Int. J. Syst. Evol. Microbiol.">
        <title>The Global Catalogue of Microorganisms (GCM) 10K type strain sequencing project: providing services to taxonomists for standard genome sequencing and annotation.</title>
        <authorList>
            <consortium name="The Broad Institute Genomics Platform"/>
            <consortium name="The Broad Institute Genome Sequencing Center for Infectious Disease"/>
            <person name="Wu L."/>
            <person name="Ma J."/>
        </authorList>
    </citation>
    <scope>NUCLEOTIDE SEQUENCE [LARGE SCALE GENOMIC DNA]</scope>
    <source>
        <strain evidence="3">JCM 17626</strain>
    </source>
</reference>
<name>A0ABP8BJZ2_9SPHI</name>
<dbReference type="PANTHER" id="PTHR13504">
    <property type="entry name" value="FIDO DOMAIN-CONTAINING PROTEIN DDB_G0283145"/>
    <property type="match status" value="1"/>
</dbReference>
<comment type="caution">
    <text evidence="2">The sequence shown here is derived from an EMBL/GenBank/DDBJ whole genome shotgun (WGS) entry which is preliminary data.</text>
</comment>
<dbReference type="Gene3D" id="1.10.3290.10">
    <property type="entry name" value="Fido-like domain"/>
    <property type="match status" value="1"/>
</dbReference>
<evidence type="ECO:0000313" key="2">
    <source>
        <dbReference type="EMBL" id="GAA4208383.1"/>
    </source>
</evidence>
<evidence type="ECO:0000313" key="3">
    <source>
        <dbReference type="Proteomes" id="UP001501772"/>
    </source>
</evidence>
<proteinExistence type="predicted"/>
<dbReference type="InterPro" id="IPR036597">
    <property type="entry name" value="Fido-like_dom_sf"/>
</dbReference>
<gene>
    <name evidence="2" type="ORF">GCM10022289_32150</name>
</gene>
<dbReference type="EMBL" id="BAABBY010000008">
    <property type="protein sequence ID" value="GAA4208383.1"/>
    <property type="molecule type" value="Genomic_DNA"/>
</dbReference>
<keyword evidence="3" id="KW-1185">Reference proteome</keyword>
<accession>A0ABP8BJZ2</accession>
<feature type="domain" description="Fido" evidence="1">
    <location>
        <begin position="94"/>
        <end position="247"/>
    </location>
</feature>
<dbReference type="SUPFAM" id="SSF140931">
    <property type="entry name" value="Fic-like"/>
    <property type="match status" value="1"/>
</dbReference>
<dbReference type="Proteomes" id="UP001501772">
    <property type="component" value="Unassembled WGS sequence"/>
</dbReference>